<evidence type="ECO:0000313" key="2">
    <source>
        <dbReference type="Proteomes" id="UP000770161"/>
    </source>
</evidence>
<comment type="caution">
    <text evidence="1">The sequence shown here is derived from an EMBL/GenBank/DDBJ whole genome shotgun (WGS) entry which is preliminary data.</text>
</comment>
<dbReference type="Proteomes" id="UP000770161">
    <property type="component" value="Unassembled WGS sequence"/>
</dbReference>
<protein>
    <submittedName>
        <fullName evidence="1">Uncharacterized protein</fullName>
    </submittedName>
</protein>
<gene>
    <name evidence="1" type="ORF">KQ656_06805</name>
</gene>
<proteinExistence type="predicted"/>
<dbReference type="EMBL" id="JAHLZN010000009">
    <property type="protein sequence ID" value="MBU6113661.1"/>
    <property type="molecule type" value="Genomic_DNA"/>
</dbReference>
<sequence>MMAYSTSEISEALNTINATITNCEKTLGKFDENTSQHSLLINRIQALKTSKGVITSTEYYDKIKLEEALPPIESIINKSSKAQIKHNKESSTYKRLQKHIPAMKIAQFFIYAYLKNK</sequence>
<evidence type="ECO:0000313" key="1">
    <source>
        <dbReference type="EMBL" id="MBU6113661.1"/>
    </source>
</evidence>
<organism evidence="1 2">
    <name type="scientific">Mammaliicoccus lentus</name>
    <name type="common">Staphylococcus lentus</name>
    <dbReference type="NCBI Taxonomy" id="42858"/>
    <lineage>
        <taxon>Bacteria</taxon>
        <taxon>Bacillati</taxon>
        <taxon>Bacillota</taxon>
        <taxon>Bacilli</taxon>
        <taxon>Bacillales</taxon>
        <taxon>Staphylococcaceae</taxon>
        <taxon>Mammaliicoccus</taxon>
    </lineage>
</organism>
<reference evidence="1 2" key="1">
    <citation type="submission" date="2021-06" db="EMBL/GenBank/DDBJ databases">
        <title>Staphylococcus lentus K169 genome sequencing.</title>
        <authorList>
            <person name="Sundareshan S."/>
            <person name="Akhila D.S."/>
            <person name="Prachi D."/>
            <person name="Sivakumar R."/>
            <person name="Rajendhran J."/>
            <person name="Isloor S."/>
            <person name="Hegde N.R."/>
        </authorList>
    </citation>
    <scope>NUCLEOTIDE SEQUENCE [LARGE SCALE GENOMIC DNA]</scope>
    <source>
        <strain evidence="1 2">K169</strain>
    </source>
</reference>
<dbReference type="RefSeq" id="WP_216683547.1">
    <property type="nucleotide sequence ID" value="NZ_JAHLZN010000009.1"/>
</dbReference>
<keyword evidence="2" id="KW-1185">Reference proteome</keyword>
<accession>A0ABS6GZ91</accession>
<name>A0ABS6GZ91_MAMLE</name>